<proteinExistence type="predicted"/>
<reference evidence="2" key="1">
    <citation type="journal article" date="2014" name="Nat. Commun.">
        <title>The emerging biofuel crop Camelina sativa retains a highly undifferentiated hexaploid genome structure.</title>
        <authorList>
            <person name="Kagale S."/>
            <person name="Koh C."/>
            <person name="Nixon J."/>
            <person name="Bollina V."/>
            <person name="Clarke W.E."/>
            <person name="Tuteja R."/>
            <person name="Spillane C."/>
            <person name="Robinson S.J."/>
            <person name="Links M.G."/>
            <person name="Clarke C."/>
            <person name="Higgins E.E."/>
            <person name="Huebert T."/>
            <person name="Sharpe A.G."/>
            <person name="Parkin I.A."/>
        </authorList>
    </citation>
    <scope>NUCLEOTIDE SEQUENCE [LARGE SCALE GENOMIC DNA]</scope>
    <source>
        <strain evidence="2">cv. DH55</strain>
    </source>
</reference>
<evidence type="ECO:0000256" key="1">
    <source>
        <dbReference type="SAM" id="MobiDB-lite"/>
    </source>
</evidence>
<keyword evidence="2" id="KW-1185">Reference proteome</keyword>
<evidence type="ECO:0000313" key="2">
    <source>
        <dbReference type="Proteomes" id="UP000694864"/>
    </source>
</evidence>
<reference evidence="3" key="2">
    <citation type="submission" date="2025-08" db="UniProtKB">
        <authorList>
            <consortium name="RefSeq"/>
        </authorList>
    </citation>
    <scope>IDENTIFICATION</scope>
    <source>
        <tissue evidence="3">Leaf</tissue>
    </source>
</reference>
<protein>
    <submittedName>
        <fullName evidence="3">Uncharacterized protein LOC109131137</fullName>
    </submittedName>
</protein>
<accession>A0ABM1RE59</accession>
<gene>
    <name evidence="3" type="primary">LOC109131137</name>
</gene>
<feature type="region of interest" description="Disordered" evidence="1">
    <location>
        <begin position="1"/>
        <end position="55"/>
    </location>
</feature>
<sequence>MGNENSKSSSSTTNPKEEIAVAPRPHQPQPQSPLLITKPQPQQPLPPASSEMPLVHPCYKREDYEKMSKEKIDIYASSDLRNHESARRFSLPKRVGLQQLLLEHNNNKKSDDVKPNRNYTDDWIVVNSDP</sequence>
<organism evidence="2 3">
    <name type="scientific">Camelina sativa</name>
    <name type="common">False flax</name>
    <name type="synonym">Myagrum sativum</name>
    <dbReference type="NCBI Taxonomy" id="90675"/>
    <lineage>
        <taxon>Eukaryota</taxon>
        <taxon>Viridiplantae</taxon>
        <taxon>Streptophyta</taxon>
        <taxon>Embryophyta</taxon>
        <taxon>Tracheophyta</taxon>
        <taxon>Spermatophyta</taxon>
        <taxon>Magnoliopsida</taxon>
        <taxon>eudicotyledons</taxon>
        <taxon>Gunneridae</taxon>
        <taxon>Pentapetalae</taxon>
        <taxon>rosids</taxon>
        <taxon>malvids</taxon>
        <taxon>Brassicales</taxon>
        <taxon>Brassicaceae</taxon>
        <taxon>Camelineae</taxon>
        <taxon>Camelina</taxon>
    </lineage>
</organism>
<name>A0ABM1RE59_CAMSA</name>
<feature type="compositionally biased region" description="Low complexity" evidence="1">
    <location>
        <begin position="1"/>
        <end position="14"/>
    </location>
</feature>
<dbReference type="RefSeq" id="XP_019097297.1">
    <property type="nucleotide sequence ID" value="XM_019241752.1"/>
</dbReference>
<dbReference type="Proteomes" id="UP000694864">
    <property type="component" value="Chromosome 20"/>
</dbReference>
<dbReference type="GeneID" id="109131137"/>
<evidence type="ECO:0000313" key="3">
    <source>
        <dbReference type="RefSeq" id="XP_019097297.1"/>
    </source>
</evidence>